<dbReference type="InterPro" id="IPR006638">
    <property type="entry name" value="Elp3/MiaA/NifB-like_rSAM"/>
</dbReference>
<dbReference type="InterPro" id="IPR051198">
    <property type="entry name" value="BchE-like"/>
</dbReference>
<dbReference type="AlphaFoldDB" id="A0A7W6ILY1"/>
<dbReference type="Proteomes" id="UP000547011">
    <property type="component" value="Unassembled WGS sequence"/>
</dbReference>
<dbReference type="GO" id="GO:0003824">
    <property type="term" value="F:catalytic activity"/>
    <property type="evidence" value="ECO:0007669"/>
    <property type="project" value="InterPro"/>
</dbReference>
<accession>A0A7W6ILY1</accession>
<keyword evidence="2" id="KW-0949">S-adenosyl-L-methionine</keyword>
<keyword evidence="5" id="KW-0411">Iron-sulfur</keyword>
<dbReference type="CDD" id="cd01335">
    <property type="entry name" value="Radical_SAM"/>
    <property type="match status" value="1"/>
</dbReference>
<feature type="domain" description="Radical SAM core" evidence="6">
    <location>
        <begin position="191"/>
        <end position="424"/>
    </location>
</feature>
<evidence type="ECO:0000256" key="3">
    <source>
        <dbReference type="ARBA" id="ARBA00022723"/>
    </source>
</evidence>
<comment type="cofactor">
    <cofactor evidence="1">
        <name>[4Fe-4S] cluster</name>
        <dbReference type="ChEBI" id="CHEBI:49883"/>
    </cofactor>
</comment>
<evidence type="ECO:0000313" key="7">
    <source>
        <dbReference type="EMBL" id="MBB4051562.1"/>
    </source>
</evidence>
<dbReference type="GO" id="GO:0005829">
    <property type="term" value="C:cytosol"/>
    <property type="evidence" value="ECO:0007669"/>
    <property type="project" value="TreeGrafter"/>
</dbReference>
<protein>
    <recommendedName>
        <fullName evidence="6">Radical SAM core domain-containing protein</fullName>
    </recommendedName>
</protein>
<keyword evidence="8" id="KW-1185">Reference proteome</keyword>
<reference evidence="7 8" key="1">
    <citation type="submission" date="2020-08" db="EMBL/GenBank/DDBJ databases">
        <title>Genomic Encyclopedia of Type Strains, Phase IV (KMG-IV): sequencing the most valuable type-strain genomes for metagenomic binning, comparative biology and taxonomic classification.</title>
        <authorList>
            <person name="Goeker M."/>
        </authorList>
    </citation>
    <scope>NUCLEOTIDE SEQUENCE [LARGE SCALE GENOMIC DNA]</scope>
    <source>
        <strain evidence="7 8">DSM 23447</strain>
    </source>
</reference>
<proteinExistence type="predicted"/>
<name>A0A7W6ILY1_9HYPH</name>
<evidence type="ECO:0000313" key="8">
    <source>
        <dbReference type="Proteomes" id="UP000547011"/>
    </source>
</evidence>
<dbReference type="PANTHER" id="PTHR43409">
    <property type="entry name" value="ANAEROBIC MAGNESIUM-PROTOPORPHYRIN IX MONOMETHYL ESTER CYCLASE-RELATED"/>
    <property type="match status" value="1"/>
</dbReference>
<dbReference type="EMBL" id="JACIEW010000002">
    <property type="protein sequence ID" value="MBB4051562.1"/>
    <property type="molecule type" value="Genomic_DNA"/>
</dbReference>
<sequence length="589" mass="67099">MTLSKRFVLYLIKPSHYDDDGYVIQWKLSPIPSNSLASVHGLVRDVIDRKALGADWNVDVETIDETNKEIHLKTIIADCQGADAALVMLIGVQSNQFPRALDIARPLRAAGVQVAIGGFHVSGVISMLNGEDADFKTAQKMGISLFAGEMEGRTDAVLADAIAGTLQPLYNFMHDLPGIEDTPVPFMPAEHVSRTAYNLTSFDAGRGCPYQCSFCTIINVQGRKSRRRSPDDIEKIIRLNMSQGVHRYFITDDNFARNKDWEAILDRLIHMREVEGLNFNFIIQVDTLCHRIPRFIEKCSRAGVTRVFIGLENVNPANLKDAKKRQNKITEYRVMLQAWKQWRVITYAGYILGFPTDTPERIMHDIDVVKRELPVDILEFFFLTPLPGSEDHQKLHRAGVEMDPDLNKYDLNHCTTGHPNMSKAEFEKVYADAWSRYYSLDHVETIMRRAAASGVSTAQVLLLCTWFMGALKIEGVHPLEVGWIRKKSRLNRRHGMKIEPAILFYPKYYLELGWKLSRWAWLYFRFGLKQLKVERDPNRKAYTDLSMTPVSETDAEDLELLKTSDAVAWLDQQKRINDAQHGIKAPAAE</sequence>
<dbReference type="PROSITE" id="PS51918">
    <property type="entry name" value="RADICAL_SAM"/>
    <property type="match status" value="1"/>
</dbReference>
<dbReference type="Pfam" id="PF04055">
    <property type="entry name" value="Radical_SAM"/>
    <property type="match status" value="1"/>
</dbReference>
<keyword evidence="4" id="KW-0408">Iron</keyword>
<evidence type="ECO:0000259" key="6">
    <source>
        <dbReference type="PROSITE" id="PS51918"/>
    </source>
</evidence>
<dbReference type="PANTHER" id="PTHR43409:SF7">
    <property type="entry name" value="BLL1977 PROTEIN"/>
    <property type="match status" value="1"/>
</dbReference>
<dbReference type="GO" id="GO:0051536">
    <property type="term" value="F:iron-sulfur cluster binding"/>
    <property type="evidence" value="ECO:0007669"/>
    <property type="project" value="UniProtKB-KW"/>
</dbReference>
<dbReference type="InterPro" id="IPR007197">
    <property type="entry name" value="rSAM"/>
</dbReference>
<evidence type="ECO:0000256" key="1">
    <source>
        <dbReference type="ARBA" id="ARBA00001966"/>
    </source>
</evidence>
<dbReference type="GO" id="GO:0046872">
    <property type="term" value="F:metal ion binding"/>
    <property type="evidence" value="ECO:0007669"/>
    <property type="project" value="UniProtKB-KW"/>
</dbReference>
<dbReference type="RefSeq" id="WP_253560111.1">
    <property type="nucleotide sequence ID" value="NZ_JACIEW010000002.1"/>
</dbReference>
<evidence type="ECO:0000256" key="2">
    <source>
        <dbReference type="ARBA" id="ARBA00022691"/>
    </source>
</evidence>
<dbReference type="SFLD" id="SFLDS00029">
    <property type="entry name" value="Radical_SAM"/>
    <property type="match status" value="1"/>
</dbReference>
<dbReference type="Gene3D" id="3.80.30.20">
    <property type="entry name" value="tm_1862 like domain"/>
    <property type="match status" value="1"/>
</dbReference>
<organism evidence="7 8">
    <name type="scientific">Devosia subaequoris</name>
    <dbReference type="NCBI Taxonomy" id="395930"/>
    <lineage>
        <taxon>Bacteria</taxon>
        <taxon>Pseudomonadati</taxon>
        <taxon>Pseudomonadota</taxon>
        <taxon>Alphaproteobacteria</taxon>
        <taxon>Hyphomicrobiales</taxon>
        <taxon>Devosiaceae</taxon>
        <taxon>Devosia</taxon>
    </lineage>
</organism>
<dbReference type="SMART" id="SM00729">
    <property type="entry name" value="Elp3"/>
    <property type="match status" value="1"/>
</dbReference>
<comment type="caution">
    <text evidence="7">The sequence shown here is derived from an EMBL/GenBank/DDBJ whole genome shotgun (WGS) entry which is preliminary data.</text>
</comment>
<evidence type="ECO:0000256" key="5">
    <source>
        <dbReference type="ARBA" id="ARBA00023014"/>
    </source>
</evidence>
<dbReference type="InterPro" id="IPR058240">
    <property type="entry name" value="rSAM_sf"/>
</dbReference>
<dbReference type="SFLD" id="SFLDG01082">
    <property type="entry name" value="B12-binding_domain_containing"/>
    <property type="match status" value="1"/>
</dbReference>
<gene>
    <name evidence="7" type="ORF">GGR20_001198</name>
</gene>
<evidence type="ECO:0000256" key="4">
    <source>
        <dbReference type="ARBA" id="ARBA00023004"/>
    </source>
</evidence>
<keyword evidence="3" id="KW-0479">Metal-binding</keyword>
<dbReference type="SUPFAM" id="SSF102114">
    <property type="entry name" value="Radical SAM enzymes"/>
    <property type="match status" value="1"/>
</dbReference>
<dbReference type="InterPro" id="IPR023404">
    <property type="entry name" value="rSAM_horseshoe"/>
</dbReference>